<feature type="DNA-binding region" description="H-T-H motif" evidence="2">
    <location>
        <begin position="35"/>
        <end position="54"/>
    </location>
</feature>
<reference evidence="4 5" key="1">
    <citation type="submission" date="2015-08" db="EMBL/GenBank/DDBJ databases">
        <title>Draft genome sequence of cellulolytic and xylanolytic Paenibacillus sp. A59, isolated from a decaying forest soil from Patagonia, Argentina.</title>
        <authorList>
            <person name="Ghio S."/>
            <person name="Caceres A.M."/>
            <person name="Talia P."/>
            <person name="Grasso D."/>
            <person name="Campos E."/>
        </authorList>
    </citation>
    <scope>NUCLEOTIDE SEQUENCE [LARGE SCALE GENOMIC DNA]</scope>
    <source>
        <strain evidence="4 5">A59</strain>
    </source>
</reference>
<organism evidence="4 5">
    <name type="scientific">Paenibacillus xylanivorans</name>
    <dbReference type="NCBI Taxonomy" id="1705561"/>
    <lineage>
        <taxon>Bacteria</taxon>
        <taxon>Bacillati</taxon>
        <taxon>Bacillota</taxon>
        <taxon>Bacilli</taxon>
        <taxon>Bacillales</taxon>
        <taxon>Paenibacillaceae</taxon>
        <taxon>Paenibacillus</taxon>
    </lineage>
</organism>
<evidence type="ECO:0000313" key="4">
    <source>
        <dbReference type="EMBL" id="KOY12646.1"/>
    </source>
</evidence>
<dbReference type="Proteomes" id="UP000037688">
    <property type="component" value="Unassembled WGS sequence"/>
</dbReference>
<dbReference type="Pfam" id="PF00440">
    <property type="entry name" value="TetR_N"/>
    <property type="match status" value="1"/>
</dbReference>
<evidence type="ECO:0000256" key="2">
    <source>
        <dbReference type="PROSITE-ProRule" id="PRU00335"/>
    </source>
</evidence>
<accession>A0A0M9BJD7</accession>
<keyword evidence="5" id="KW-1185">Reference proteome</keyword>
<protein>
    <submittedName>
        <fullName evidence="4">TetR family transcriptional regulator</fullName>
    </submittedName>
</protein>
<gene>
    <name evidence="4" type="ORF">AMS66_30015</name>
</gene>
<proteinExistence type="predicted"/>
<keyword evidence="1 2" id="KW-0238">DNA-binding</keyword>
<dbReference type="OrthoDB" id="9810250at2"/>
<comment type="caution">
    <text evidence="4">The sequence shown here is derived from an EMBL/GenBank/DDBJ whole genome shotgun (WGS) entry which is preliminary data.</text>
</comment>
<dbReference type="PANTHER" id="PTHR43479">
    <property type="entry name" value="ACREF/ENVCD OPERON REPRESSOR-RELATED"/>
    <property type="match status" value="1"/>
</dbReference>
<dbReference type="SUPFAM" id="SSF46689">
    <property type="entry name" value="Homeodomain-like"/>
    <property type="match status" value="1"/>
</dbReference>
<dbReference type="PROSITE" id="PS50977">
    <property type="entry name" value="HTH_TETR_2"/>
    <property type="match status" value="1"/>
</dbReference>
<evidence type="ECO:0000259" key="3">
    <source>
        <dbReference type="PROSITE" id="PS50977"/>
    </source>
</evidence>
<dbReference type="GO" id="GO:0003677">
    <property type="term" value="F:DNA binding"/>
    <property type="evidence" value="ECO:0007669"/>
    <property type="project" value="UniProtKB-UniRule"/>
</dbReference>
<dbReference type="AlphaFoldDB" id="A0A0M9BJD7"/>
<sequence>MTIKNNQDPRVIRTRQLLQDAFLSLLQHQDFDSLTVGDITEKATVNRATFYAHFTDKFAILDSTVTYSFMEKLNDRMDQDDTFNEEVLRKILTALCEFHAEVSTRCERSYRSLGPVLELQIREKIQIIILQLLNRQKTSNPEQNSRKETAAVLLSWGMYGAAYQWNLQGRNVPMEQWINDTLPLLLYGNSLFFEN</sequence>
<dbReference type="EMBL" id="LITU01000083">
    <property type="protein sequence ID" value="KOY12646.1"/>
    <property type="molecule type" value="Genomic_DNA"/>
</dbReference>
<dbReference type="PANTHER" id="PTHR43479:SF7">
    <property type="entry name" value="TETR-FAMILY TRANSCRIPTIONAL REGULATOR"/>
    <property type="match status" value="1"/>
</dbReference>
<name>A0A0M9BJD7_9BACL</name>
<evidence type="ECO:0000313" key="5">
    <source>
        <dbReference type="Proteomes" id="UP000037688"/>
    </source>
</evidence>
<dbReference type="RefSeq" id="WP_053784268.1">
    <property type="nucleotide sequence ID" value="NZ_LITU01000083.1"/>
</dbReference>
<dbReference type="InterPro" id="IPR009057">
    <property type="entry name" value="Homeodomain-like_sf"/>
</dbReference>
<dbReference type="PATRIC" id="fig|1705561.3.peg.6345"/>
<evidence type="ECO:0000256" key="1">
    <source>
        <dbReference type="ARBA" id="ARBA00023125"/>
    </source>
</evidence>
<dbReference type="Gene3D" id="1.10.357.10">
    <property type="entry name" value="Tetracycline Repressor, domain 2"/>
    <property type="match status" value="1"/>
</dbReference>
<dbReference type="InterPro" id="IPR001647">
    <property type="entry name" value="HTH_TetR"/>
</dbReference>
<dbReference type="InterPro" id="IPR050624">
    <property type="entry name" value="HTH-type_Tx_Regulator"/>
</dbReference>
<feature type="domain" description="HTH tetR-type" evidence="3">
    <location>
        <begin position="12"/>
        <end position="72"/>
    </location>
</feature>